<protein>
    <recommendedName>
        <fullName evidence="5 11">Dolichyl-diphosphooligosaccharide--protein glycosyltransferase subunit 1</fullName>
    </recommendedName>
</protein>
<name>A0A182YRQ0_ANOST</name>
<dbReference type="OMA" id="THYTLGY"/>
<proteinExistence type="inferred from homology"/>
<dbReference type="STRING" id="30069.A0A182YRQ0"/>
<evidence type="ECO:0000256" key="2">
    <source>
        <dbReference type="ARBA" id="ARBA00004115"/>
    </source>
</evidence>
<keyword evidence="7 11" id="KW-0732">Signal</keyword>
<dbReference type="PANTHER" id="PTHR21049:SF0">
    <property type="entry name" value="DOLICHYL-DIPHOSPHOOLIGOSACCHARIDE--PROTEIN GLYCOSYLTRANSFERASE SUBUNIT 1"/>
    <property type="match status" value="1"/>
</dbReference>
<evidence type="ECO:0000256" key="7">
    <source>
        <dbReference type="ARBA" id="ARBA00022729"/>
    </source>
</evidence>
<dbReference type="VEuPathDB" id="VectorBase:ASTE000015"/>
<reference evidence="12" key="2">
    <citation type="submission" date="2020-05" db="UniProtKB">
        <authorList>
            <consortium name="EnsemblMetazoa"/>
        </authorList>
    </citation>
    <scope>IDENTIFICATION</scope>
    <source>
        <strain evidence="12">Indian</strain>
    </source>
</reference>
<sequence>MVKASLFLWCIAAALAGACVQAAIDMEIENRAVDRTIDLTSQLVKISYKITLEHKSKKPIGTYLFLVPEADRDRLAFISAKDSSKKELKLTETTTPKGVTFSMTLPAGASNPVVYIETVFTKSLKPFPSSIGQSERQLVQYFGNVYVYSPYPTVTQKTTVHLSSRNVESYTQFKPSTQADSTVTYGPYDNVAGKRHRLVPWFDPINVFRRCSISISAFSHEPMTIHFENFTPFLTVTRLERTIEVSHWGNIAVEETIDIVHSGATLKGAFSRYDYQKDARSNQPSVKSYKTLLPASATGVYYRDTNGNISTSALRTLKDAVELDLRPRFPLFGGWRTHYTLGYNVPSFEYLFQNGDNFLLKMRVIDHIFDDMVIDEVVTKIILPEGSNNIKLIAPYSIQRHPDSLHYTYLDTFGRPVISFSKRNLVENHINDFNLKYNFSRVMMLQEPLLVVGFLYVLFVFVIVWMRLDFSIIKEKEPHQHKD</sequence>
<keyword evidence="6 11" id="KW-0812">Transmembrane</keyword>
<keyword evidence="13" id="KW-1185">Reference proteome</keyword>
<evidence type="ECO:0000256" key="11">
    <source>
        <dbReference type="RuleBase" id="RU361143"/>
    </source>
</evidence>
<dbReference type="Pfam" id="PF04597">
    <property type="entry name" value="Ribophorin_I"/>
    <property type="match status" value="1"/>
</dbReference>
<evidence type="ECO:0000256" key="9">
    <source>
        <dbReference type="ARBA" id="ARBA00022989"/>
    </source>
</evidence>
<dbReference type="UniPathway" id="UPA00378"/>
<evidence type="ECO:0000256" key="3">
    <source>
        <dbReference type="ARBA" id="ARBA00004922"/>
    </source>
</evidence>
<keyword evidence="10 11" id="KW-0472">Membrane</keyword>
<dbReference type="InterPro" id="IPR007676">
    <property type="entry name" value="Ribophorin_I"/>
</dbReference>
<evidence type="ECO:0000256" key="6">
    <source>
        <dbReference type="ARBA" id="ARBA00022692"/>
    </source>
</evidence>
<dbReference type="GO" id="GO:0018279">
    <property type="term" value="P:protein N-linked glycosylation via asparagine"/>
    <property type="evidence" value="ECO:0007669"/>
    <property type="project" value="TreeGrafter"/>
</dbReference>
<comment type="function">
    <text evidence="1 11">Subunit of the oligosaccharyl transferase (OST) complex that catalyzes the initial transfer of a defined glycan (Glc(3)Man(9)GlcNAc(2) in eukaryotes) from the lipid carrier dolichol-pyrophosphate to an asparagine residue within an Asn-X-Ser/Thr consensus motif in nascent polypeptide chains, the first step in protein N-glycosylation. N-glycosylation occurs cotranslationally and the complex associates with the Sec61 complex at the channel-forming translocon complex that mediates protein translocation across the endoplasmic reticulum (ER). All subunits are required for a maximal enzyme activity.</text>
</comment>
<evidence type="ECO:0000256" key="8">
    <source>
        <dbReference type="ARBA" id="ARBA00022824"/>
    </source>
</evidence>
<comment type="subcellular location">
    <subcellularLocation>
        <location evidence="2 11">Endoplasmic reticulum membrane</location>
        <topology evidence="2 11">Single-pass type I membrane protein</topology>
    </subcellularLocation>
</comment>
<evidence type="ECO:0000256" key="1">
    <source>
        <dbReference type="ARBA" id="ARBA00002791"/>
    </source>
</evidence>
<evidence type="ECO:0000256" key="10">
    <source>
        <dbReference type="ARBA" id="ARBA00023136"/>
    </source>
</evidence>
<evidence type="ECO:0000256" key="4">
    <source>
        <dbReference type="ARBA" id="ARBA00008905"/>
    </source>
</evidence>
<dbReference type="PROSITE" id="PS51257">
    <property type="entry name" value="PROKAR_LIPOPROTEIN"/>
    <property type="match status" value="1"/>
</dbReference>
<keyword evidence="8 11" id="KW-0256">Endoplasmic reticulum</keyword>
<dbReference type="VEuPathDB" id="VectorBase:ASTEI11136"/>
<comment type="subunit">
    <text evidence="11">Component of the oligosaccharyltransferase (OST) complex.</text>
</comment>
<comment type="pathway">
    <text evidence="3 11">Protein modification; protein glycosylation.</text>
</comment>
<keyword evidence="9 11" id="KW-1133">Transmembrane helix</keyword>
<dbReference type="GO" id="GO:0008250">
    <property type="term" value="C:oligosaccharyltransferase complex"/>
    <property type="evidence" value="ECO:0007669"/>
    <property type="project" value="UniProtKB-UniRule"/>
</dbReference>
<reference evidence="13" key="1">
    <citation type="journal article" date="2014" name="Genome Biol.">
        <title>Genome analysis of a major urban malaria vector mosquito, Anopheles stephensi.</title>
        <authorList>
            <person name="Jiang X."/>
            <person name="Peery A."/>
            <person name="Hall A.B."/>
            <person name="Sharma A."/>
            <person name="Chen X.G."/>
            <person name="Waterhouse R.M."/>
            <person name="Komissarov A."/>
            <person name="Riehle M.M."/>
            <person name="Shouche Y."/>
            <person name="Sharakhova M.V."/>
            <person name="Lawson D."/>
            <person name="Pakpour N."/>
            <person name="Arensburger P."/>
            <person name="Davidson V.L."/>
            <person name="Eiglmeier K."/>
            <person name="Emrich S."/>
            <person name="George P."/>
            <person name="Kennedy R.C."/>
            <person name="Mane S.P."/>
            <person name="Maslen G."/>
            <person name="Oringanje C."/>
            <person name="Qi Y."/>
            <person name="Settlage R."/>
            <person name="Tojo M."/>
            <person name="Tubio J.M."/>
            <person name="Unger M.F."/>
            <person name="Wang B."/>
            <person name="Vernick K.D."/>
            <person name="Ribeiro J.M."/>
            <person name="James A.A."/>
            <person name="Michel K."/>
            <person name="Riehle M.A."/>
            <person name="Luckhart S."/>
            <person name="Sharakhov I.V."/>
            <person name="Tu Z."/>
        </authorList>
    </citation>
    <scope>NUCLEOTIDE SEQUENCE [LARGE SCALE GENOMIC DNA]</scope>
    <source>
        <strain evidence="13">Indian</strain>
    </source>
</reference>
<dbReference type="AlphaFoldDB" id="A0A182YRQ0"/>
<evidence type="ECO:0000313" key="12">
    <source>
        <dbReference type="EnsemblMetazoa" id="ASTEI11136-PA"/>
    </source>
</evidence>
<dbReference type="EnsemblMetazoa" id="ASTEI11136-RA">
    <property type="protein sequence ID" value="ASTEI11136-PA"/>
    <property type="gene ID" value="ASTEI11136"/>
</dbReference>
<organism evidence="12 13">
    <name type="scientific">Anopheles stephensi</name>
    <name type="common">Indo-Pakistan malaria mosquito</name>
    <dbReference type="NCBI Taxonomy" id="30069"/>
    <lineage>
        <taxon>Eukaryota</taxon>
        <taxon>Metazoa</taxon>
        <taxon>Ecdysozoa</taxon>
        <taxon>Arthropoda</taxon>
        <taxon>Hexapoda</taxon>
        <taxon>Insecta</taxon>
        <taxon>Pterygota</taxon>
        <taxon>Neoptera</taxon>
        <taxon>Endopterygota</taxon>
        <taxon>Diptera</taxon>
        <taxon>Nematocera</taxon>
        <taxon>Culicoidea</taxon>
        <taxon>Culicidae</taxon>
        <taxon>Anophelinae</taxon>
        <taxon>Anopheles</taxon>
    </lineage>
</organism>
<comment type="similarity">
    <text evidence="4 11">Belongs to the OST1 family.</text>
</comment>
<dbReference type="PANTHER" id="PTHR21049">
    <property type="entry name" value="RIBOPHORIN I"/>
    <property type="match status" value="1"/>
</dbReference>
<evidence type="ECO:0000256" key="5">
    <source>
        <dbReference type="ARBA" id="ARBA00017611"/>
    </source>
</evidence>
<evidence type="ECO:0000313" key="13">
    <source>
        <dbReference type="Proteomes" id="UP000076408"/>
    </source>
</evidence>
<accession>A0A182YRQ0</accession>
<dbReference type="Proteomes" id="UP000076408">
    <property type="component" value="Unassembled WGS sequence"/>
</dbReference>
<feature type="transmembrane region" description="Helical" evidence="11">
    <location>
        <begin position="449"/>
        <end position="468"/>
    </location>
</feature>
<feature type="chain" id="PRO_5036529426" description="Dolichyl-diphosphooligosaccharide--protein glycosyltransferase subunit 1" evidence="11">
    <location>
        <begin position="23"/>
        <end position="483"/>
    </location>
</feature>
<dbReference type="VEuPathDB" id="VectorBase:ASTEI20_045928"/>
<feature type="signal peptide" evidence="11">
    <location>
        <begin position="1"/>
        <end position="22"/>
    </location>
</feature>